<proteinExistence type="predicted"/>
<dbReference type="AlphaFoldDB" id="H5TP72"/>
<sequence>MILLTRSIIYLGCGSGLADPNFGKLLEWHRTVFPESGVKHFRLCKDSELEDVVRQHSDDNILAVSYGKEYSDLPHFVSSLVDASRGLVRRNEHGIARNIPEESRLRILASVIEELKQIYGPGRIPDHIPDGIRSATIAPILRPVPNPEYIDKPLDREGVKRLDPELECTRPGVTVVAGEEQSGLSTTLTWLSLRAAEKNPALTPILVDFNYCPKGVGPLRSLVVREALDKEVIEKKRDSLPPYVLAIDNYSPFVPKVSNNAISDIANLDAATIFLGCRMGEEADVVEKLRAVGVSPQVVYLGKLNTTDVAELARIVAPVAHEQMVTKIVSLLSVERLPRTPFTVSLLISILLAGEDVSSESSATGILEQYLSLLVGRGNPLADSRYSIGPDQAITALSKLAEEYTRNEIVYWPESSVLQVLERLKSDFAWPETASDMLSMLRESRILRVSQAGVCFARSSYLHLFAAKAATRDLDFRDFLMENILKFAPVIRHYAALNRRNDDILPRLIQFLSSFSQQSTATAFENFSTIIAPDRLIADDDESDQSVFVADDEDDSDSDEDGHDFLDVVPDRDRHPFVDIVESEETFLRRYMLTLETVSSILRDSDEVRDLSSKAKLLRLVLRGWSELIGLVEHDPRFSDLRDVLTEMLSNGDASAREEDYSDDTDGDETAASNPMFLRTVVPCIFVANMMDSTLSTRKLLPILDELLKEEGFREDVSNAAPAAILIACVGQRGWVSDLKPLVQEIEQTNFYRDFFSLVLVGAYLTGRHFPSEETMLKKAAVLSVVDRYKYKNSTHRQLAYNKVEKGITQTRQSLERIEKPEEKRRLNGVIGSQTGRGS</sequence>
<dbReference type="EMBL" id="BAFB01000152">
    <property type="protein sequence ID" value="GAB35280.1"/>
    <property type="molecule type" value="Genomic_DNA"/>
</dbReference>
<feature type="compositionally biased region" description="Acidic residues" evidence="1">
    <location>
        <begin position="660"/>
        <end position="669"/>
    </location>
</feature>
<evidence type="ECO:0000256" key="1">
    <source>
        <dbReference type="SAM" id="MobiDB-lite"/>
    </source>
</evidence>
<evidence type="ECO:0000313" key="3">
    <source>
        <dbReference type="Proteomes" id="UP000005038"/>
    </source>
</evidence>
<dbReference type="STRING" id="1108044.GOOTI_152_00290"/>
<evidence type="ECO:0000313" key="2">
    <source>
        <dbReference type="EMBL" id="GAB35280.1"/>
    </source>
</evidence>
<accession>H5TP72</accession>
<keyword evidence="3" id="KW-1185">Reference proteome</keyword>
<protein>
    <recommendedName>
        <fullName evidence="4">SIR2-like domain-containing protein</fullName>
    </recommendedName>
</protein>
<gene>
    <name evidence="2" type="ORF">GOOTI_152_00290</name>
</gene>
<name>H5TP72_GORO1</name>
<feature type="region of interest" description="Disordered" evidence="1">
    <location>
        <begin position="653"/>
        <end position="672"/>
    </location>
</feature>
<evidence type="ECO:0008006" key="4">
    <source>
        <dbReference type="Google" id="ProtNLM"/>
    </source>
</evidence>
<dbReference type="Proteomes" id="UP000005038">
    <property type="component" value="Unassembled WGS sequence"/>
</dbReference>
<dbReference type="OrthoDB" id="3402988at2"/>
<organism evidence="2 3">
    <name type="scientific">Gordonia otitidis (strain DSM 44809 / CCUG 52243 / JCM 12355 / NBRC 100426 / IFM 10032)</name>
    <dbReference type="NCBI Taxonomy" id="1108044"/>
    <lineage>
        <taxon>Bacteria</taxon>
        <taxon>Bacillati</taxon>
        <taxon>Actinomycetota</taxon>
        <taxon>Actinomycetes</taxon>
        <taxon>Mycobacteriales</taxon>
        <taxon>Gordoniaceae</taxon>
        <taxon>Gordonia</taxon>
    </lineage>
</organism>
<reference evidence="2" key="1">
    <citation type="submission" date="2012-02" db="EMBL/GenBank/DDBJ databases">
        <title>Whole genome shotgun sequence of Gordonia otitidis NBRC 100426.</title>
        <authorList>
            <person name="Yoshida I."/>
            <person name="Hosoyama A."/>
            <person name="Tsuchikane K."/>
            <person name="Katsumata H."/>
            <person name="Yamazaki S."/>
            <person name="Fujita N."/>
        </authorList>
    </citation>
    <scope>NUCLEOTIDE SEQUENCE [LARGE SCALE GENOMIC DNA]</scope>
    <source>
        <strain evidence="2">NBRC 100426</strain>
    </source>
</reference>
<comment type="caution">
    <text evidence="2">The sequence shown here is derived from an EMBL/GenBank/DDBJ whole genome shotgun (WGS) entry which is preliminary data.</text>
</comment>
<dbReference type="RefSeq" id="WP_007239504.1">
    <property type="nucleotide sequence ID" value="NZ_BAFB01000152.1"/>
</dbReference>